<dbReference type="PANTHER" id="PTHR42737">
    <property type="entry name" value="GLUTATHIONE REDUCTASE"/>
    <property type="match status" value="1"/>
</dbReference>
<feature type="disulfide bond" description="Redox-active" evidence="10">
    <location>
        <begin position="95"/>
        <end position="100"/>
    </location>
</feature>
<evidence type="ECO:0000256" key="10">
    <source>
        <dbReference type="PIRSR" id="PIRSR000350-4"/>
    </source>
</evidence>
<dbReference type="InterPro" id="IPR004099">
    <property type="entry name" value="Pyr_nucl-diS_OxRdtase_dimer"/>
</dbReference>
<feature type="binding site" evidence="9">
    <location>
        <position position="361"/>
    </location>
    <ligand>
        <name>FAD</name>
        <dbReference type="ChEBI" id="CHEBI:57692"/>
    </ligand>
</feature>
<evidence type="ECO:0000256" key="6">
    <source>
        <dbReference type="ARBA" id="ARBA00023157"/>
    </source>
</evidence>
<evidence type="ECO:0000256" key="12">
    <source>
        <dbReference type="RuleBase" id="RU365016"/>
    </source>
</evidence>
<dbReference type="EMBL" id="HBIJ01007467">
    <property type="protein sequence ID" value="CAE0364519.1"/>
    <property type="molecule type" value="Transcribed_RNA"/>
</dbReference>
<dbReference type="InterPro" id="IPR023753">
    <property type="entry name" value="FAD/NAD-binding_dom"/>
</dbReference>
<evidence type="ECO:0000259" key="15">
    <source>
        <dbReference type="Pfam" id="PF07992"/>
    </source>
</evidence>
<feature type="chain" id="PRO_5035584454" description="Glutathione reductase" evidence="13">
    <location>
        <begin position="18"/>
        <end position="521"/>
    </location>
</feature>
<dbReference type="FunFam" id="3.50.50.60:FF:000235">
    <property type="entry name" value="Glutathione reductase"/>
    <property type="match status" value="1"/>
</dbReference>
<dbReference type="Gene3D" id="3.50.50.60">
    <property type="entry name" value="FAD/NAD(P)-binding domain"/>
    <property type="match status" value="2"/>
</dbReference>
<dbReference type="InterPro" id="IPR016156">
    <property type="entry name" value="FAD/NAD-linked_Rdtase_dimer_sf"/>
</dbReference>
<comment type="subcellular location">
    <subcellularLocation>
        <location evidence="12">Cytoplasm</location>
    </subcellularLocation>
</comment>
<comment type="function">
    <text evidence="12">Catalyzes the reduction of glutathione disulfide (GSSG) to reduced glutathione (GSH). Constitutes the major mechanism to maintain a high GSH:GSSG ratio in the cytosol.</text>
</comment>
<dbReference type="GO" id="GO:0045454">
    <property type="term" value="P:cell redox homeostasis"/>
    <property type="evidence" value="ECO:0007669"/>
    <property type="project" value="InterPro"/>
</dbReference>
<evidence type="ECO:0000256" key="4">
    <source>
        <dbReference type="ARBA" id="ARBA00022827"/>
    </source>
</evidence>
<dbReference type="InterPro" id="IPR006322">
    <property type="entry name" value="Glutathione_Rdtase_euk/bac"/>
</dbReference>
<keyword evidence="6" id="KW-1015">Disulfide bond</keyword>
<dbReference type="PROSITE" id="PS00076">
    <property type="entry name" value="PYRIDINE_REDOX_1"/>
    <property type="match status" value="1"/>
</dbReference>
<dbReference type="GO" id="GO:0034599">
    <property type="term" value="P:cellular response to oxidative stress"/>
    <property type="evidence" value="ECO:0007669"/>
    <property type="project" value="TreeGrafter"/>
</dbReference>
<evidence type="ECO:0000256" key="2">
    <source>
        <dbReference type="ARBA" id="ARBA00011738"/>
    </source>
</evidence>
<keyword evidence="4 9" id="KW-0274">FAD</keyword>
<feature type="binding site" evidence="9">
    <location>
        <begin position="228"/>
        <end position="235"/>
    </location>
    <ligand>
        <name>NAD(+)</name>
        <dbReference type="ChEBI" id="CHEBI:57540"/>
    </ligand>
</feature>
<dbReference type="GO" id="GO:0005739">
    <property type="term" value="C:mitochondrion"/>
    <property type="evidence" value="ECO:0007669"/>
    <property type="project" value="TreeGrafter"/>
</dbReference>
<organism evidence="16">
    <name type="scientific">Aureoumbra lagunensis</name>
    <dbReference type="NCBI Taxonomy" id="44058"/>
    <lineage>
        <taxon>Eukaryota</taxon>
        <taxon>Sar</taxon>
        <taxon>Stramenopiles</taxon>
        <taxon>Ochrophyta</taxon>
        <taxon>Pelagophyceae</taxon>
        <taxon>Pelagomonadales</taxon>
        <taxon>Aureoumbra</taxon>
    </lineage>
</organism>
<dbReference type="NCBIfam" id="TIGR01421">
    <property type="entry name" value="gluta_reduc_1"/>
    <property type="match status" value="1"/>
</dbReference>
<dbReference type="FunFam" id="3.30.390.30:FF:000003">
    <property type="entry name" value="Glutathione reductase"/>
    <property type="match status" value="1"/>
</dbReference>
<dbReference type="EMBL" id="HBIJ01007469">
    <property type="protein sequence ID" value="CAE0364520.1"/>
    <property type="molecule type" value="Transcribed_RNA"/>
</dbReference>
<gene>
    <name evidence="16" type="ORF">ALAG00032_LOCUS5260</name>
    <name evidence="17" type="ORF">ALAG00032_LOCUS5261</name>
</gene>
<dbReference type="InterPro" id="IPR001100">
    <property type="entry name" value="Pyr_nuc-diS_OxRdtase"/>
</dbReference>
<keyword evidence="3 11" id="KW-0285">Flavoprotein</keyword>
<dbReference type="Pfam" id="PF02852">
    <property type="entry name" value="Pyr_redox_dim"/>
    <property type="match status" value="1"/>
</dbReference>
<dbReference type="SUPFAM" id="SSF55424">
    <property type="entry name" value="FAD/NAD-linked reductases, dimerisation (C-terminal) domain"/>
    <property type="match status" value="1"/>
</dbReference>
<dbReference type="GO" id="GO:0050660">
    <property type="term" value="F:flavin adenine dinucleotide binding"/>
    <property type="evidence" value="ECO:0007669"/>
    <property type="project" value="InterPro"/>
</dbReference>
<dbReference type="Gene3D" id="3.30.390.30">
    <property type="match status" value="1"/>
</dbReference>
<evidence type="ECO:0000313" key="17">
    <source>
        <dbReference type="EMBL" id="CAE0364520.1"/>
    </source>
</evidence>
<dbReference type="GO" id="GO:0005829">
    <property type="term" value="C:cytosol"/>
    <property type="evidence" value="ECO:0007669"/>
    <property type="project" value="TreeGrafter"/>
</dbReference>
<name>A0A6S8C3C8_9STRA</name>
<dbReference type="GO" id="GO:0004362">
    <property type="term" value="F:glutathione-disulfide reductase (NADPH) activity"/>
    <property type="evidence" value="ECO:0007669"/>
    <property type="project" value="UniProtKB-EC"/>
</dbReference>
<comment type="catalytic activity">
    <reaction evidence="12">
        <text>2 glutathione + NADP(+) = glutathione disulfide + NADPH + H(+)</text>
        <dbReference type="Rhea" id="RHEA:11740"/>
        <dbReference type="ChEBI" id="CHEBI:15378"/>
        <dbReference type="ChEBI" id="CHEBI:57783"/>
        <dbReference type="ChEBI" id="CHEBI:57925"/>
        <dbReference type="ChEBI" id="CHEBI:58297"/>
        <dbReference type="ChEBI" id="CHEBI:58349"/>
        <dbReference type="EC" id="1.8.1.7"/>
    </reaction>
</comment>
<evidence type="ECO:0000259" key="14">
    <source>
        <dbReference type="Pfam" id="PF02852"/>
    </source>
</evidence>
<keyword evidence="5 11" id="KW-0560">Oxidoreductase</keyword>
<dbReference type="SUPFAM" id="SSF51905">
    <property type="entry name" value="FAD/NAD(P)-binding domain"/>
    <property type="match status" value="1"/>
</dbReference>
<sequence length="521" mass="56206">MVLLVYIMVATAARVMAWTPMMRGVSAARNLNTPSQRKIGMSIRRSTVRASTDEKKVYDYLVIGGGSGGVASARRAATYGASAAVIENARLGGTCVNVGCVPKKIMWSAAHIQEIAHDAALYQFTGGDQMKFDWGKLKIARDNYVTRLNGIYTRNIENSGIDMIQGTASFEGPNSVRVGDEVYQAKNILIAVGGKPVFPPGFEGIEHCITSDGFFELDHLPKSACVVGAGYIAVEMAGIFNTLGCDTTLVVRRAKALRNFDEIVSDHLDFEMKRQGLKIVPNTTPTKVEPHPDDATPLKSVYADDGTKIGDFEVVLLAVGRKPNIEPLHLDAAGVETTEKDYIIVDEYQNTNVPGIYALGDVCGNIELTPMAIAAGRRLADRLFGSLPNAKADYQGVPTVVFSHPPIGTIGLTEAQARAKYSENDIKVYTSTFVNLYYGPMPIEPSTKPKSVMKMICHGPQEKIIGLHVCGMGADEMLQGFGVAFKMGATKADFDSCVAIHPTAAEEFVTLAPWGLSGKQQ</sequence>
<proteinExistence type="inferred from homology"/>
<dbReference type="InterPro" id="IPR036188">
    <property type="entry name" value="FAD/NAD-bd_sf"/>
</dbReference>
<feature type="domain" description="FAD/NAD(P)-binding" evidence="15">
    <location>
        <begin position="58"/>
        <end position="376"/>
    </location>
</feature>
<comment type="cofactor">
    <cofactor evidence="9">
        <name>FAD</name>
        <dbReference type="ChEBI" id="CHEBI:57692"/>
    </cofactor>
    <text evidence="9">Binds 1 FAD per subunit.</text>
</comment>
<keyword evidence="9" id="KW-0547">Nucleotide-binding</keyword>
<keyword evidence="13" id="KW-0732">Signal</keyword>
<evidence type="ECO:0000256" key="3">
    <source>
        <dbReference type="ARBA" id="ARBA00022630"/>
    </source>
</evidence>
<keyword evidence="12" id="KW-0521">NADP</keyword>
<accession>A0A6S8C3C8</accession>
<feature type="binding site" evidence="9">
    <location>
        <position position="104"/>
    </location>
    <ligand>
        <name>FAD</name>
        <dbReference type="ChEBI" id="CHEBI:57692"/>
    </ligand>
</feature>
<evidence type="ECO:0000256" key="7">
    <source>
        <dbReference type="ARBA" id="ARBA00023284"/>
    </source>
</evidence>
<dbReference type="AlphaFoldDB" id="A0A6S8C3C8"/>
<feature type="active site" description="Proton acceptor" evidence="8">
    <location>
        <position position="501"/>
    </location>
</feature>
<evidence type="ECO:0000256" key="13">
    <source>
        <dbReference type="SAM" id="SignalP"/>
    </source>
</evidence>
<dbReference type="GO" id="GO:0050661">
    <property type="term" value="F:NADP binding"/>
    <property type="evidence" value="ECO:0007669"/>
    <property type="project" value="InterPro"/>
</dbReference>
<feature type="domain" description="Pyridine nucleotide-disulphide oxidoreductase dimerisation" evidence="14">
    <location>
        <begin position="397"/>
        <end position="511"/>
    </location>
</feature>
<protein>
    <recommendedName>
        <fullName evidence="12">Glutathione reductase</fullName>
        <ecNumber evidence="12">1.8.1.7</ecNumber>
    </recommendedName>
</protein>
<feature type="signal peptide" evidence="13">
    <location>
        <begin position="1"/>
        <end position="17"/>
    </location>
</feature>
<comment type="similarity">
    <text evidence="1 11">Belongs to the class-I pyridine nucleotide-disulfide oxidoreductase family.</text>
</comment>
<feature type="binding site" evidence="9">
    <location>
        <position position="320"/>
    </location>
    <ligand>
        <name>NAD(+)</name>
        <dbReference type="ChEBI" id="CHEBI:57540"/>
    </ligand>
</feature>
<comment type="subunit">
    <text evidence="2">Homodimer.</text>
</comment>
<dbReference type="InterPro" id="IPR012999">
    <property type="entry name" value="Pyr_OxRdtase_I_AS"/>
</dbReference>
<dbReference type="Pfam" id="PF07992">
    <property type="entry name" value="Pyr_redox_2"/>
    <property type="match status" value="1"/>
</dbReference>
<evidence type="ECO:0000256" key="8">
    <source>
        <dbReference type="PIRSR" id="PIRSR000350-2"/>
    </source>
</evidence>
<keyword evidence="7 11" id="KW-0676">Redox-active center</keyword>
<dbReference type="InterPro" id="IPR046952">
    <property type="entry name" value="GSHR/TRXR-like"/>
</dbReference>
<keyword evidence="9" id="KW-0520">NAD</keyword>
<dbReference type="PRINTS" id="PR00368">
    <property type="entry name" value="FADPNR"/>
</dbReference>
<evidence type="ECO:0000256" key="11">
    <source>
        <dbReference type="RuleBase" id="RU003691"/>
    </source>
</evidence>
<dbReference type="EC" id="1.8.1.7" evidence="12"/>
<evidence type="ECO:0000313" key="16">
    <source>
        <dbReference type="EMBL" id="CAE0364519.1"/>
    </source>
</evidence>
<dbReference type="NCBIfam" id="NF004776">
    <property type="entry name" value="PRK06116.1"/>
    <property type="match status" value="1"/>
</dbReference>
<reference evidence="16" key="1">
    <citation type="submission" date="2021-01" db="EMBL/GenBank/DDBJ databases">
        <authorList>
            <person name="Corre E."/>
            <person name="Pelletier E."/>
            <person name="Niang G."/>
            <person name="Scheremetjew M."/>
            <person name="Finn R."/>
            <person name="Kale V."/>
            <person name="Holt S."/>
            <person name="Cochrane G."/>
            <person name="Meng A."/>
            <person name="Brown T."/>
            <person name="Cohen L."/>
        </authorList>
    </citation>
    <scope>NUCLEOTIDE SEQUENCE</scope>
    <source>
        <strain evidence="16">CCMP1510</strain>
    </source>
</reference>
<dbReference type="PIRSF" id="PIRSF000350">
    <property type="entry name" value="Mercury_reductase_MerA"/>
    <property type="match status" value="1"/>
</dbReference>
<dbReference type="PRINTS" id="PR00411">
    <property type="entry name" value="PNDRDTASEI"/>
</dbReference>
<evidence type="ECO:0000256" key="9">
    <source>
        <dbReference type="PIRSR" id="PIRSR000350-3"/>
    </source>
</evidence>
<keyword evidence="12" id="KW-0963">Cytoplasm</keyword>
<evidence type="ECO:0000256" key="5">
    <source>
        <dbReference type="ARBA" id="ARBA00023002"/>
    </source>
</evidence>
<evidence type="ECO:0000256" key="1">
    <source>
        <dbReference type="ARBA" id="ARBA00007532"/>
    </source>
</evidence>
<dbReference type="GO" id="GO:0006749">
    <property type="term" value="P:glutathione metabolic process"/>
    <property type="evidence" value="ECO:0007669"/>
    <property type="project" value="InterPro"/>
</dbReference>
<dbReference type="PANTHER" id="PTHR42737:SF2">
    <property type="entry name" value="GLUTATHIONE REDUCTASE"/>
    <property type="match status" value="1"/>
</dbReference>